<feature type="compositionally biased region" description="Acidic residues" evidence="1">
    <location>
        <begin position="124"/>
        <end position="139"/>
    </location>
</feature>
<feature type="region of interest" description="Disordered" evidence="1">
    <location>
        <begin position="712"/>
        <end position="733"/>
    </location>
</feature>
<keyword evidence="4" id="KW-1185">Reference proteome</keyword>
<proteinExistence type="predicted"/>
<dbReference type="InterPro" id="IPR007391">
    <property type="entry name" value="Vancomycin_resist_VanW"/>
</dbReference>
<dbReference type="Proteomes" id="UP001432000">
    <property type="component" value="Chromosome"/>
</dbReference>
<dbReference type="InterPro" id="IPR052913">
    <property type="entry name" value="Glycopeptide_resist_protein"/>
</dbReference>
<dbReference type="Pfam" id="PF12229">
    <property type="entry name" value="PG_binding_4"/>
    <property type="match status" value="1"/>
</dbReference>
<feature type="compositionally biased region" description="Polar residues" evidence="1">
    <location>
        <begin position="716"/>
        <end position="728"/>
    </location>
</feature>
<protein>
    <submittedName>
        <fullName evidence="3">VanW family protein</fullName>
    </submittedName>
</protein>
<evidence type="ECO:0000313" key="4">
    <source>
        <dbReference type="Proteomes" id="UP001432000"/>
    </source>
</evidence>
<reference evidence="3 4" key="1">
    <citation type="submission" date="2024-03" db="EMBL/GenBank/DDBJ databases">
        <title>Natural products discovery in diverse microorganisms through a two-stage MS feature dereplication strategy.</title>
        <authorList>
            <person name="Zhang R."/>
        </authorList>
    </citation>
    <scope>NUCLEOTIDE SEQUENCE [LARGE SCALE GENOMIC DNA]</scope>
    <source>
        <strain evidence="3 4">18930</strain>
    </source>
</reference>
<feature type="region of interest" description="Disordered" evidence="1">
    <location>
        <begin position="771"/>
        <end position="802"/>
    </location>
</feature>
<feature type="compositionally biased region" description="Acidic residues" evidence="1">
    <location>
        <begin position="789"/>
        <end position="802"/>
    </location>
</feature>
<feature type="region of interest" description="Disordered" evidence="1">
    <location>
        <begin position="23"/>
        <end position="154"/>
    </location>
</feature>
<gene>
    <name evidence="3" type="ORF">WDS16_24485</name>
</gene>
<dbReference type="InterPro" id="IPR022029">
    <property type="entry name" value="YoaR-like_PG-bd"/>
</dbReference>
<evidence type="ECO:0000259" key="2">
    <source>
        <dbReference type="Pfam" id="PF12229"/>
    </source>
</evidence>
<name>A0ABZ2PRS9_9NOCA</name>
<dbReference type="PANTHER" id="PTHR35788">
    <property type="entry name" value="EXPORTED PROTEIN-RELATED"/>
    <property type="match status" value="1"/>
</dbReference>
<evidence type="ECO:0000313" key="3">
    <source>
        <dbReference type="EMBL" id="WXG71829.1"/>
    </source>
</evidence>
<dbReference type="EMBL" id="CP147846">
    <property type="protein sequence ID" value="WXG71829.1"/>
    <property type="molecule type" value="Genomic_DNA"/>
</dbReference>
<organism evidence="3 4">
    <name type="scientific">Rhodococcus sovatensis</name>
    <dbReference type="NCBI Taxonomy" id="1805840"/>
    <lineage>
        <taxon>Bacteria</taxon>
        <taxon>Bacillati</taxon>
        <taxon>Actinomycetota</taxon>
        <taxon>Actinomycetes</taxon>
        <taxon>Mycobacteriales</taxon>
        <taxon>Nocardiaceae</taxon>
        <taxon>Rhodococcus</taxon>
    </lineage>
</organism>
<sequence>MSDDDDAVVEDVPPYEAITEVMRAIDPNEPPPGQTAGGVPAFDDETAEPAAVQPEEPEQLDEPVHPDQTVDANEIAGPDETAQPDETVQLDETVQPERPDLDVPVDVEAPVTGADVVADRPADDADAEVDSPSVLDEEQPALPPESQDTVGDAVDTPTTEVAAVDAEDPTAPVTMAQATEAPETNIDDGATVAFPVVESAAATEPSAPEEHTVDDSAPAGVSDDKSSRVKIAVIVGAAVAIIGVFYAADMLSSNGSVPRGVTVAGVAVGGLSHDDAEARLQAELGPRVDQAVDLDAGDQQLELVPRDAGLDIDWIATLDRAGSQPINPFTRLASFFTDSEIGVQSTVDPALLDAAVESIRAQTDRAPAEGDVVFEGTTPVGVTPAPGQALDVAGARETIETNWAFGALELPVETVDVAIHQDEVDRVLAEVAKPAVSAPVVFTGQDNAEAVLDPGGIARILSFEPDGDGALATRLDTAAATGILAPALASTETQPKDATFALGGGAPTVVPGVVGELVQWPKTLEQLPALLASTDARTGEAIYEPVQPELTTEGAQALGINEVVAEYTTGGFEYASGVNIGLTADIVNGALVKPGETFSLNEYTGPRGTAQGFVESGIIDNGRPDRAVGGGISQFATTLYNASYFGGMEDAGHTEHSYYISRYPEAREATVFEGAIDLKFTNPTKTGIVIESFATNSSVTVRLWGTKTVDVESVTGPRTNPTSPNTITLPAGPGCVASGGGSGFTASDTRVVTDIATGNEISRNTRTVKYDPIPIVRCESPEPPPRDEPAEDEPAPPAEDGE</sequence>
<dbReference type="Pfam" id="PF04294">
    <property type="entry name" value="VanW"/>
    <property type="match status" value="1"/>
</dbReference>
<dbReference type="PANTHER" id="PTHR35788:SF1">
    <property type="entry name" value="EXPORTED PROTEIN"/>
    <property type="match status" value="1"/>
</dbReference>
<evidence type="ECO:0000256" key="1">
    <source>
        <dbReference type="SAM" id="MobiDB-lite"/>
    </source>
</evidence>
<feature type="domain" description="YoaR-like putative peptidoglycan binding" evidence="2">
    <location>
        <begin position="469"/>
        <end position="533"/>
    </location>
</feature>
<feature type="region of interest" description="Disordered" evidence="1">
    <location>
        <begin position="200"/>
        <end position="223"/>
    </location>
</feature>
<accession>A0ABZ2PRS9</accession>